<dbReference type="InterPro" id="IPR012132">
    <property type="entry name" value="GMC_OxRdtase"/>
</dbReference>
<evidence type="ECO:0000256" key="10">
    <source>
        <dbReference type="ARBA" id="ARBA00033986"/>
    </source>
</evidence>
<keyword evidence="7" id="KW-0285">Flavoprotein</keyword>
<comment type="catalytic activity">
    <reaction evidence="13">
        <text>a pyranoside + acceptor = a pyranosid-3-ulose + reduced acceptor.</text>
        <dbReference type="EC" id="1.1.99.29"/>
    </reaction>
</comment>
<evidence type="ECO:0000256" key="3">
    <source>
        <dbReference type="ARBA" id="ARBA00010790"/>
    </source>
</evidence>
<evidence type="ECO:0000256" key="17">
    <source>
        <dbReference type="SAM" id="SignalP"/>
    </source>
</evidence>
<comment type="catalytic activity">
    <reaction evidence="14">
        <text>a pyranoside + acceptor = a pyranosid-3,4-diulose + reduced acceptor.</text>
        <dbReference type="EC" id="1.1.99.29"/>
    </reaction>
</comment>
<dbReference type="InterPro" id="IPR007867">
    <property type="entry name" value="GMC_OxRtase_C"/>
</dbReference>
<comment type="catalytic activity">
    <reaction evidence="11">
        <text>pyranose + acceptor = pyranos-2,3-diulose + reduced acceptor.</text>
        <dbReference type="EC" id="1.1.99.29"/>
    </reaction>
</comment>
<comment type="function">
    <text evidence="9">Catalyzes the single-oxidation or sequential double oxidation reaction of carbohydrates primarily at carbon-2 and/or carbon-3 with the concomitant reduction of the flavin. The enzyme exhibits a broad sugar substrate specificity, oxidizing different aldopyranoses to the corresponding C-1, C-2, C-3 or C-1,2, C-2,3 and C-3,4 (di)dehydro sugars with substrate-specific regioselectivity. Accepts only a narrow range of electron acceptors such as substituted benzoquinones and complexed metal ions and reacts extremely slowly with O(2) as acceptor. May play a role in the natural recycling of plant matter by oxidizing all major monosaccharides in lignocellulose and by reducing quinone compounds or reactive radical species generated during lignin depolymerization.</text>
</comment>
<dbReference type="AlphaFoldDB" id="A0A5C3KUY8"/>
<dbReference type="SUPFAM" id="SSF54373">
    <property type="entry name" value="FAD-linked reductases, C-terminal domain"/>
    <property type="match status" value="1"/>
</dbReference>
<organism evidence="19 20">
    <name type="scientific">Coprinopsis marcescibilis</name>
    <name type="common">Agaric fungus</name>
    <name type="synonym">Psathyrella marcescibilis</name>
    <dbReference type="NCBI Taxonomy" id="230819"/>
    <lineage>
        <taxon>Eukaryota</taxon>
        <taxon>Fungi</taxon>
        <taxon>Dikarya</taxon>
        <taxon>Basidiomycota</taxon>
        <taxon>Agaricomycotina</taxon>
        <taxon>Agaricomycetes</taxon>
        <taxon>Agaricomycetidae</taxon>
        <taxon>Agaricales</taxon>
        <taxon>Agaricineae</taxon>
        <taxon>Psathyrellaceae</taxon>
        <taxon>Coprinopsis</taxon>
    </lineage>
</organism>
<dbReference type="PROSITE" id="PS00624">
    <property type="entry name" value="GMC_OXRED_2"/>
    <property type="match status" value="1"/>
</dbReference>
<evidence type="ECO:0000256" key="6">
    <source>
        <dbReference type="ARBA" id="ARBA00022525"/>
    </source>
</evidence>
<dbReference type="InterPro" id="IPR000172">
    <property type="entry name" value="GMC_OxRdtase_N"/>
</dbReference>
<comment type="catalytic activity">
    <reaction evidence="12">
        <text>pyranose + acceptor = pyranos-3-ulose + reduced acceptor.</text>
        <dbReference type="EC" id="1.1.99.29"/>
    </reaction>
</comment>
<dbReference type="InterPro" id="IPR036188">
    <property type="entry name" value="FAD/NAD-bd_sf"/>
</dbReference>
<dbReference type="GO" id="GO:0005576">
    <property type="term" value="C:extracellular region"/>
    <property type="evidence" value="ECO:0007669"/>
    <property type="project" value="UniProtKB-SubCell"/>
</dbReference>
<keyword evidence="8 16" id="KW-0274">FAD</keyword>
<evidence type="ECO:0000256" key="14">
    <source>
        <dbReference type="ARBA" id="ARBA00034059"/>
    </source>
</evidence>
<sequence length="594" mass="64620">MKRFVTLVALAVGSNAALYQNIKDVPRVNFDFIVVGGGASGSVIANRLSENPLHQVLLIESGASHQGVLETTVPYFHPFLHNTKYDWNFTTVPQTHLNNRVLDYARGHILGGSSSINALMYTRGSAEDYDRWAEVTGEDGWSWDGLFPYMQNMESLVAPADNHDTEGQVDPSVHGHNGPLKISLPGWPLEIDDRVERTAQDLGGDFSPILDMNGGKPRGTSWLQCIVGGGERSSSASSYLTTSVLARRNLHVAVNTRVTRVIPSSPATQNRPHAFRIVEIATALNPTASRIELTARNEVILSAGAIGTPHILLHSGIGNRATLNALDIKPLVHLPSVGQNLTDHALAMVVWHVNSTTTGDRLNNPKIMAEALAEWNSTRTGPLTSIGINHAAWLRLPDHSPIWETESDPSAGKDTPHIELAFDNSAGITRFSGFFTGSLLAVASTASRGSITLRTSNPFDQPNIDPNLLSSPFDTYAILQALRKAREFFSHRNWNGYILDVAAPFTNEIIDDDEKAVAVLRDSVSHQWHISGTATMSRKGEQYGVVNPDLTVKDVVGLRVVDASIIPFIPAAHIQFASLIVGERGADLIKESYN</sequence>
<protein>
    <recommendedName>
        <fullName evidence="5">pyranose dehydrogenase (acceptor)</fullName>
        <ecNumber evidence="5">1.1.99.29</ecNumber>
    </recommendedName>
</protein>
<evidence type="ECO:0000256" key="16">
    <source>
        <dbReference type="PIRSR" id="PIRSR000137-2"/>
    </source>
</evidence>
<dbReference type="GO" id="GO:0033718">
    <property type="term" value="F:pyranose dehydrogenase (acceptor) activity"/>
    <property type="evidence" value="ECO:0007669"/>
    <property type="project" value="UniProtKB-EC"/>
</dbReference>
<dbReference type="SUPFAM" id="SSF51905">
    <property type="entry name" value="FAD/NAD(P)-binding domain"/>
    <property type="match status" value="1"/>
</dbReference>
<gene>
    <name evidence="19" type="ORF">FA15DRAFT_438071</name>
</gene>
<comment type="subunit">
    <text evidence="4">Monomer.</text>
</comment>
<dbReference type="OrthoDB" id="269227at2759"/>
<dbReference type="Pfam" id="PF05199">
    <property type="entry name" value="GMC_oxred_C"/>
    <property type="match status" value="1"/>
</dbReference>
<evidence type="ECO:0000313" key="20">
    <source>
        <dbReference type="Proteomes" id="UP000307440"/>
    </source>
</evidence>
<dbReference type="STRING" id="230819.A0A5C3KUY8"/>
<keyword evidence="20" id="KW-1185">Reference proteome</keyword>
<comment type="catalytic activity">
    <reaction evidence="10">
        <text>pyranose + acceptor = pyranos-2-ulose + reduced acceptor.</text>
        <dbReference type="EC" id="1.1.99.29"/>
    </reaction>
</comment>
<evidence type="ECO:0000256" key="4">
    <source>
        <dbReference type="ARBA" id="ARBA00011245"/>
    </source>
</evidence>
<dbReference type="Proteomes" id="UP000307440">
    <property type="component" value="Unassembled WGS sequence"/>
</dbReference>
<accession>A0A5C3KUY8</accession>
<feature type="binding site" evidence="16">
    <location>
        <begin position="528"/>
        <end position="529"/>
    </location>
    <ligand>
        <name>FAD</name>
        <dbReference type="ChEBI" id="CHEBI:57692"/>
    </ligand>
</feature>
<evidence type="ECO:0000256" key="12">
    <source>
        <dbReference type="ARBA" id="ARBA00034029"/>
    </source>
</evidence>
<evidence type="ECO:0000256" key="1">
    <source>
        <dbReference type="ARBA" id="ARBA00001974"/>
    </source>
</evidence>
<keyword evidence="6" id="KW-0964">Secreted</keyword>
<comment type="subcellular location">
    <subcellularLocation>
        <location evidence="2">Secreted</location>
    </subcellularLocation>
</comment>
<feature type="chain" id="PRO_5022775649" description="pyranose dehydrogenase (acceptor)" evidence="17">
    <location>
        <begin position="17"/>
        <end position="594"/>
    </location>
</feature>
<evidence type="ECO:0000256" key="15">
    <source>
        <dbReference type="PIRSR" id="PIRSR000137-1"/>
    </source>
</evidence>
<comment type="similarity">
    <text evidence="3">Belongs to the GMC oxidoreductase family.</text>
</comment>
<comment type="cofactor">
    <cofactor evidence="1 16">
        <name>FAD</name>
        <dbReference type="ChEBI" id="CHEBI:57692"/>
    </cofactor>
</comment>
<evidence type="ECO:0000256" key="2">
    <source>
        <dbReference type="ARBA" id="ARBA00004613"/>
    </source>
</evidence>
<dbReference type="Gene3D" id="3.50.50.60">
    <property type="entry name" value="FAD/NAD(P)-binding domain"/>
    <property type="match status" value="1"/>
</dbReference>
<evidence type="ECO:0000256" key="8">
    <source>
        <dbReference type="ARBA" id="ARBA00022827"/>
    </source>
</evidence>
<feature type="binding site" evidence="16">
    <location>
        <position position="258"/>
    </location>
    <ligand>
        <name>FAD</name>
        <dbReference type="ChEBI" id="CHEBI:57692"/>
    </ligand>
</feature>
<name>A0A5C3KUY8_COPMA</name>
<dbReference type="PIRSF" id="PIRSF000137">
    <property type="entry name" value="Alcohol_oxidase"/>
    <property type="match status" value="1"/>
</dbReference>
<evidence type="ECO:0000259" key="18">
    <source>
        <dbReference type="PROSITE" id="PS00624"/>
    </source>
</evidence>
<dbReference type="GO" id="GO:0050660">
    <property type="term" value="F:flavin adenine dinucleotide binding"/>
    <property type="evidence" value="ECO:0007669"/>
    <property type="project" value="InterPro"/>
</dbReference>
<evidence type="ECO:0000313" key="19">
    <source>
        <dbReference type="EMBL" id="TFK24010.1"/>
    </source>
</evidence>
<evidence type="ECO:0000256" key="5">
    <source>
        <dbReference type="ARBA" id="ARBA00013177"/>
    </source>
</evidence>
<dbReference type="EC" id="1.1.99.29" evidence="5"/>
<evidence type="ECO:0000256" key="11">
    <source>
        <dbReference type="ARBA" id="ARBA00034010"/>
    </source>
</evidence>
<feature type="domain" description="Glucose-methanol-choline oxidoreductase N-terminal" evidence="18">
    <location>
        <begin position="304"/>
        <end position="318"/>
    </location>
</feature>
<evidence type="ECO:0000256" key="13">
    <source>
        <dbReference type="ARBA" id="ARBA00034050"/>
    </source>
</evidence>
<evidence type="ECO:0000256" key="9">
    <source>
        <dbReference type="ARBA" id="ARBA00024699"/>
    </source>
</evidence>
<keyword evidence="17" id="KW-0732">Signal</keyword>
<dbReference type="Gene3D" id="3.30.560.10">
    <property type="entry name" value="Glucose Oxidase, domain 3"/>
    <property type="match status" value="1"/>
</dbReference>
<feature type="active site" description="Proton donor" evidence="15">
    <location>
        <position position="529"/>
    </location>
</feature>
<dbReference type="Pfam" id="PF00732">
    <property type="entry name" value="GMC_oxred_N"/>
    <property type="match status" value="1"/>
</dbReference>
<dbReference type="EMBL" id="ML210208">
    <property type="protein sequence ID" value="TFK24010.1"/>
    <property type="molecule type" value="Genomic_DNA"/>
</dbReference>
<evidence type="ECO:0000256" key="7">
    <source>
        <dbReference type="ARBA" id="ARBA00022630"/>
    </source>
</evidence>
<feature type="signal peptide" evidence="17">
    <location>
        <begin position="1"/>
        <end position="16"/>
    </location>
</feature>
<proteinExistence type="inferred from homology"/>
<dbReference type="PANTHER" id="PTHR11552">
    <property type="entry name" value="GLUCOSE-METHANOL-CHOLINE GMC OXIDOREDUCTASE"/>
    <property type="match status" value="1"/>
</dbReference>
<dbReference type="PANTHER" id="PTHR11552:SF147">
    <property type="entry name" value="CHOLINE DEHYDROGENASE, MITOCHONDRIAL"/>
    <property type="match status" value="1"/>
</dbReference>
<feature type="active site" description="Proton acceptor" evidence="15">
    <location>
        <position position="573"/>
    </location>
</feature>
<reference evidence="19 20" key="1">
    <citation type="journal article" date="2019" name="Nat. Ecol. Evol.">
        <title>Megaphylogeny resolves global patterns of mushroom evolution.</title>
        <authorList>
            <person name="Varga T."/>
            <person name="Krizsan K."/>
            <person name="Foldi C."/>
            <person name="Dima B."/>
            <person name="Sanchez-Garcia M."/>
            <person name="Sanchez-Ramirez S."/>
            <person name="Szollosi G.J."/>
            <person name="Szarkandi J.G."/>
            <person name="Papp V."/>
            <person name="Albert L."/>
            <person name="Andreopoulos W."/>
            <person name="Angelini C."/>
            <person name="Antonin V."/>
            <person name="Barry K.W."/>
            <person name="Bougher N.L."/>
            <person name="Buchanan P."/>
            <person name="Buyck B."/>
            <person name="Bense V."/>
            <person name="Catcheside P."/>
            <person name="Chovatia M."/>
            <person name="Cooper J."/>
            <person name="Damon W."/>
            <person name="Desjardin D."/>
            <person name="Finy P."/>
            <person name="Geml J."/>
            <person name="Haridas S."/>
            <person name="Hughes K."/>
            <person name="Justo A."/>
            <person name="Karasinski D."/>
            <person name="Kautmanova I."/>
            <person name="Kiss B."/>
            <person name="Kocsube S."/>
            <person name="Kotiranta H."/>
            <person name="LaButti K.M."/>
            <person name="Lechner B.E."/>
            <person name="Liimatainen K."/>
            <person name="Lipzen A."/>
            <person name="Lukacs Z."/>
            <person name="Mihaltcheva S."/>
            <person name="Morgado L.N."/>
            <person name="Niskanen T."/>
            <person name="Noordeloos M.E."/>
            <person name="Ohm R.A."/>
            <person name="Ortiz-Santana B."/>
            <person name="Ovrebo C."/>
            <person name="Racz N."/>
            <person name="Riley R."/>
            <person name="Savchenko A."/>
            <person name="Shiryaev A."/>
            <person name="Soop K."/>
            <person name="Spirin V."/>
            <person name="Szebenyi C."/>
            <person name="Tomsovsky M."/>
            <person name="Tulloss R.E."/>
            <person name="Uehling J."/>
            <person name="Grigoriev I.V."/>
            <person name="Vagvolgyi C."/>
            <person name="Papp T."/>
            <person name="Martin F.M."/>
            <person name="Miettinen O."/>
            <person name="Hibbett D.S."/>
            <person name="Nagy L.G."/>
        </authorList>
    </citation>
    <scope>NUCLEOTIDE SEQUENCE [LARGE SCALE GENOMIC DNA]</scope>
    <source>
        <strain evidence="19 20">CBS 121175</strain>
    </source>
</reference>